<evidence type="ECO:0000313" key="2">
    <source>
        <dbReference type="Proteomes" id="UP001597169"/>
    </source>
</evidence>
<sequence length="121" mass="13968">MKDNYLKEPAFTLRLSGEHFQSEIGCLGEQLVQILTCIQHETSNLTWFAFDVFGSSNQPSEVLFPKPYSGILNTDELIKKVEKIVQFHHEAELEIRPFDTSYFEVYGMNKDIEAKIKSCFV</sequence>
<organism evidence="1 2">
    <name type="scientific">Paenibacillus provencensis</name>
    <dbReference type="NCBI Taxonomy" id="441151"/>
    <lineage>
        <taxon>Bacteria</taxon>
        <taxon>Bacillati</taxon>
        <taxon>Bacillota</taxon>
        <taxon>Bacilli</taxon>
        <taxon>Bacillales</taxon>
        <taxon>Paenibacillaceae</taxon>
        <taxon>Paenibacillus</taxon>
    </lineage>
</organism>
<evidence type="ECO:0000313" key="1">
    <source>
        <dbReference type="EMBL" id="MFD1129594.1"/>
    </source>
</evidence>
<reference evidence="2" key="1">
    <citation type="journal article" date="2019" name="Int. J. Syst. Evol. Microbiol.">
        <title>The Global Catalogue of Microorganisms (GCM) 10K type strain sequencing project: providing services to taxonomists for standard genome sequencing and annotation.</title>
        <authorList>
            <consortium name="The Broad Institute Genomics Platform"/>
            <consortium name="The Broad Institute Genome Sequencing Center for Infectious Disease"/>
            <person name="Wu L."/>
            <person name="Ma J."/>
        </authorList>
    </citation>
    <scope>NUCLEOTIDE SEQUENCE [LARGE SCALE GENOMIC DNA]</scope>
    <source>
        <strain evidence="2">CCUG 53519</strain>
    </source>
</reference>
<comment type="caution">
    <text evidence="1">The sequence shown here is derived from an EMBL/GenBank/DDBJ whole genome shotgun (WGS) entry which is preliminary data.</text>
</comment>
<protein>
    <submittedName>
        <fullName evidence="1">Uncharacterized protein</fullName>
    </submittedName>
</protein>
<keyword evidence="2" id="KW-1185">Reference proteome</keyword>
<proteinExistence type="predicted"/>
<dbReference type="Proteomes" id="UP001597169">
    <property type="component" value="Unassembled WGS sequence"/>
</dbReference>
<dbReference type="RefSeq" id="WP_251582553.1">
    <property type="nucleotide sequence ID" value="NZ_JBHTKX010000001.1"/>
</dbReference>
<gene>
    <name evidence="1" type="ORF">ACFQ3J_15585</name>
</gene>
<name>A0ABW3PR18_9BACL</name>
<dbReference type="EMBL" id="JBHTKX010000001">
    <property type="protein sequence ID" value="MFD1129594.1"/>
    <property type="molecule type" value="Genomic_DNA"/>
</dbReference>
<accession>A0ABW3PR18</accession>